<dbReference type="RefSeq" id="WP_103787634.1">
    <property type="nucleotide sequence ID" value="NZ_PQVF01000002.1"/>
</dbReference>
<comment type="caution">
    <text evidence="3">The sequence shown here is derived from an EMBL/GenBank/DDBJ whole genome shotgun (WGS) entry which is preliminary data.</text>
</comment>
<keyword evidence="3" id="KW-0378">Hydrolase</keyword>
<dbReference type="SUPFAM" id="SSF46785">
    <property type="entry name" value="Winged helix' DNA-binding domain"/>
    <property type="match status" value="1"/>
</dbReference>
<name>A0A2S5A730_9SPHI</name>
<reference evidence="3 4" key="1">
    <citation type="submission" date="2018-01" db="EMBL/GenBank/DDBJ databases">
        <authorList>
            <person name="Gaut B.S."/>
            <person name="Morton B.R."/>
            <person name="Clegg M.T."/>
            <person name="Duvall M.R."/>
        </authorList>
    </citation>
    <scope>NUCLEOTIDE SEQUENCE [LARGE SCALE GENOMIC DNA]</scope>
    <source>
        <strain evidence="3 4">HR-AV</strain>
    </source>
</reference>
<dbReference type="Gene3D" id="3.90.79.10">
    <property type="entry name" value="Nucleoside Triphosphate Pyrophosphohydrolase"/>
    <property type="match status" value="1"/>
</dbReference>
<dbReference type="GO" id="GO:0016787">
    <property type="term" value="F:hydrolase activity"/>
    <property type="evidence" value="ECO:0007669"/>
    <property type="project" value="UniProtKB-KW"/>
</dbReference>
<evidence type="ECO:0000259" key="1">
    <source>
        <dbReference type="Pfam" id="PF00293"/>
    </source>
</evidence>
<feature type="domain" description="NrtR DNA-binding winged helix" evidence="2">
    <location>
        <begin position="154"/>
        <end position="214"/>
    </location>
</feature>
<dbReference type="SUPFAM" id="SSF55811">
    <property type="entry name" value="Nudix"/>
    <property type="match status" value="1"/>
</dbReference>
<dbReference type="Proteomes" id="UP000236893">
    <property type="component" value="Unassembled WGS sequence"/>
</dbReference>
<dbReference type="Pfam" id="PF21906">
    <property type="entry name" value="WHD_NrtR"/>
    <property type="match status" value="1"/>
</dbReference>
<evidence type="ECO:0000313" key="4">
    <source>
        <dbReference type="Proteomes" id="UP000236893"/>
    </source>
</evidence>
<dbReference type="InterPro" id="IPR015797">
    <property type="entry name" value="NUDIX_hydrolase-like_dom_sf"/>
</dbReference>
<gene>
    <name evidence="3" type="ORF">C3K47_03095</name>
</gene>
<proteinExistence type="predicted"/>
<dbReference type="InterPro" id="IPR054105">
    <property type="entry name" value="WHD_NrtR"/>
</dbReference>
<feature type="domain" description="Nudix hydrolase" evidence="1">
    <location>
        <begin position="14"/>
        <end position="134"/>
    </location>
</feature>
<accession>A0A2S5A730</accession>
<evidence type="ECO:0000259" key="2">
    <source>
        <dbReference type="Pfam" id="PF21906"/>
    </source>
</evidence>
<keyword evidence="4" id="KW-1185">Reference proteome</keyword>
<dbReference type="PANTHER" id="PTHR43736">
    <property type="entry name" value="ADP-RIBOSE PYROPHOSPHATASE"/>
    <property type="match status" value="1"/>
</dbReference>
<dbReference type="CDD" id="cd18873">
    <property type="entry name" value="NUDIX_NadM_like"/>
    <property type="match status" value="1"/>
</dbReference>
<dbReference type="Gene3D" id="1.10.10.10">
    <property type="entry name" value="Winged helix-like DNA-binding domain superfamily/Winged helix DNA-binding domain"/>
    <property type="match status" value="1"/>
</dbReference>
<protein>
    <submittedName>
        <fullName evidence="3">NUDIX hydrolase</fullName>
    </submittedName>
</protein>
<dbReference type="InterPro" id="IPR036388">
    <property type="entry name" value="WH-like_DNA-bd_sf"/>
</dbReference>
<evidence type="ECO:0000313" key="3">
    <source>
        <dbReference type="EMBL" id="POY38400.1"/>
    </source>
</evidence>
<dbReference type="PANTHER" id="PTHR43736:SF4">
    <property type="entry name" value="SLR1690 PROTEIN"/>
    <property type="match status" value="1"/>
</dbReference>
<dbReference type="OrthoDB" id="9786141at2"/>
<dbReference type="InterPro" id="IPR000086">
    <property type="entry name" value="NUDIX_hydrolase_dom"/>
</dbReference>
<dbReference type="Pfam" id="PF00293">
    <property type="entry name" value="NUDIX"/>
    <property type="match status" value="1"/>
</dbReference>
<dbReference type="AlphaFoldDB" id="A0A2S5A730"/>
<sequence length="231" mass="27018">MEINDLPKLHSDFSVDCVVFGFDKGELRILLIERAEEPFKDYLALPGNLVYDNENIDQAANRVLTELTSLNDVYMEQLYTFGDVNRHPQGRVITVAYFSLIKVKKHTLNPLSTYAKKAQWCAVADLPPLAFDHQLILEKAYKRLQNKIRYQPIGFELLPEKFTLSQLQQLYEVILEKPIDKRNFRKKILSFGLLIELDEKQKNVSHRAAKLYKFNKTRYNNLKKMGFSFEL</sequence>
<organism evidence="3 4">
    <name type="scientific">Solitalea longa</name>
    <dbReference type="NCBI Taxonomy" id="2079460"/>
    <lineage>
        <taxon>Bacteria</taxon>
        <taxon>Pseudomonadati</taxon>
        <taxon>Bacteroidota</taxon>
        <taxon>Sphingobacteriia</taxon>
        <taxon>Sphingobacteriales</taxon>
        <taxon>Sphingobacteriaceae</taxon>
        <taxon>Solitalea</taxon>
    </lineage>
</organism>
<dbReference type="EMBL" id="PQVF01000002">
    <property type="protein sequence ID" value="POY38400.1"/>
    <property type="molecule type" value="Genomic_DNA"/>
</dbReference>
<dbReference type="InterPro" id="IPR036390">
    <property type="entry name" value="WH_DNA-bd_sf"/>
</dbReference>